<dbReference type="SMART" id="SM00273">
    <property type="entry name" value="ENTH"/>
    <property type="match status" value="1"/>
</dbReference>
<gene>
    <name evidence="11" type="ORF">F3Y22_tig00117048pilonHSYRG00755</name>
</gene>
<dbReference type="PROSITE" id="PS50942">
    <property type="entry name" value="ENTH"/>
    <property type="match status" value="1"/>
</dbReference>
<dbReference type="PANTHER" id="PTHR22951:SF13">
    <property type="entry name" value="ASSEMBLY PROTEIN, PUTATIVE, EXPRESSED-RELATED"/>
    <property type="match status" value="1"/>
</dbReference>
<dbReference type="GO" id="GO:0000149">
    <property type="term" value="F:SNARE binding"/>
    <property type="evidence" value="ECO:0007669"/>
    <property type="project" value="TreeGrafter"/>
</dbReference>
<evidence type="ECO:0000313" key="12">
    <source>
        <dbReference type="Proteomes" id="UP000436088"/>
    </source>
</evidence>
<dbReference type="GO" id="GO:0005545">
    <property type="term" value="F:1-phosphatidylinositol binding"/>
    <property type="evidence" value="ECO:0007669"/>
    <property type="project" value="TreeGrafter"/>
</dbReference>
<proteinExistence type="predicted"/>
<protein>
    <submittedName>
        <fullName evidence="11">Clathrin assembly protein</fullName>
    </submittedName>
</protein>
<feature type="domain" description="ENTH" evidence="10">
    <location>
        <begin position="23"/>
        <end position="155"/>
    </location>
</feature>
<comment type="caution">
    <text evidence="11">The sequence shown here is derived from an EMBL/GenBank/DDBJ whole genome shotgun (WGS) entry which is preliminary data.</text>
</comment>
<dbReference type="PANTHER" id="PTHR22951">
    <property type="entry name" value="CLATHRIN ASSEMBLY PROTEIN"/>
    <property type="match status" value="1"/>
</dbReference>
<dbReference type="CDD" id="cd16987">
    <property type="entry name" value="ANTH_N_AP180_plant"/>
    <property type="match status" value="1"/>
</dbReference>
<dbReference type="GO" id="GO:0005546">
    <property type="term" value="F:phosphatidylinositol-4,5-bisphosphate binding"/>
    <property type="evidence" value="ECO:0007669"/>
    <property type="project" value="TreeGrafter"/>
</dbReference>
<evidence type="ECO:0000256" key="6">
    <source>
        <dbReference type="ARBA" id="ARBA00023136"/>
    </source>
</evidence>
<comment type="subcellular location">
    <subcellularLocation>
        <location evidence="1">Cytoplasmic vesicle</location>
        <location evidence="1">Clathrin-coated vesicle</location>
    </subcellularLocation>
    <subcellularLocation>
        <location evidence="2">Golgi apparatus</location>
    </subcellularLocation>
    <subcellularLocation>
        <location evidence="3">Membrane</location>
        <location evidence="3">Clathrin-coated pit</location>
    </subcellularLocation>
</comment>
<evidence type="ECO:0000256" key="1">
    <source>
        <dbReference type="ARBA" id="ARBA00004132"/>
    </source>
</evidence>
<accession>A0A6A2X830</accession>
<dbReference type="GO" id="GO:0005905">
    <property type="term" value="C:clathrin-coated pit"/>
    <property type="evidence" value="ECO:0007669"/>
    <property type="project" value="UniProtKB-SubCell"/>
</dbReference>
<keyword evidence="5" id="KW-0333">Golgi apparatus</keyword>
<organism evidence="11 12">
    <name type="scientific">Hibiscus syriacus</name>
    <name type="common">Rose of Sharon</name>
    <dbReference type="NCBI Taxonomy" id="106335"/>
    <lineage>
        <taxon>Eukaryota</taxon>
        <taxon>Viridiplantae</taxon>
        <taxon>Streptophyta</taxon>
        <taxon>Embryophyta</taxon>
        <taxon>Tracheophyta</taxon>
        <taxon>Spermatophyta</taxon>
        <taxon>Magnoliopsida</taxon>
        <taxon>eudicotyledons</taxon>
        <taxon>Gunneridae</taxon>
        <taxon>Pentapetalae</taxon>
        <taxon>rosids</taxon>
        <taxon>malvids</taxon>
        <taxon>Malvales</taxon>
        <taxon>Malvaceae</taxon>
        <taxon>Malvoideae</taxon>
        <taxon>Hibiscus</taxon>
    </lineage>
</organism>
<dbReference type="AlphaFoldDB" id="A0A6A2X830"/>
<dbReference type="EMBL" id="VEPZ02001787">
    <property type="protein sequence ID" value="KAE8654559.1"/>
    <property type="molecule type" value="Genomic_DNA"/>
</dbReference>
<dbReference type="Pfam" id="PF07651">
    <property type="entry name" value="ANTH"/>
    <property type="match status" value="1"/>
</dbReference>
<keyword evidence="12" id="KW-1185">Reference proteome</keyword>
<dbReference type="GO" id="GO:0030136">
    <property type="term" value="C:clathrin-coated vesicle"/>
    <property type="evidence" value="ECO:0007669"/>
    <property type="project" value="UniProtKB-SubCell"/>
</dbReference>
<dbReference type="GO" id="GO:0072583">
    <property type="term" value="P:clathrin-dependent endocytosis"/>
    <property type="evidence" value="ECO:0007669"/>
    <property type="project" value="InterPro"/>
</dbReference>
<feature type="region of interest" description="Disordered" evidence="9">
    <location>
        <begin position="165"/>
        <end position="211"/>
    </location>
</feature>
<keyword evidence="7" id="KW-0168">Coated pit</keyword>
<feature type="region of interest" description="Disordered" evidence="9">
    <location>
        <begin position="254"/>
        <end position="309"/>
    </location>
</feature>
<evidence type="ECO:0000256" key="8">
    <source>
        <dbReference type="ARBA" id="ARBA00023329"/>
    </source>
</evidence>
<dbReference type="GO" id="GO:0006900">
    <property type="term" value="P:vesicle budding from membrane"/>
    <property type="evidence" value="ECO:0007669"/>
    <property type="project" value="TreeGrafter"/>
</dbReference>
<feature type="compositionally biased region" description="Pro residues" evidence="9">
    <location>
        <begin position="293"/>
        <end position="308"/>
    </location>
</feature>
<dbReference type="GO" id="GO:0048268">
    <property type="term" value="P:clathrin coat assembly"/>
    <property type="evidence" value="ECO:0007669"/>
    <property type="project" value="InterPro"/>
</dbReference>
<dbReference type="InterPro" id="IPR048050">
    <property type="entry name" value="ANTH_N_plant"/>
</dbReference>
<evidence type="ECO:0000256" key="9">
    <source>
        <dbReference type="SAM" id="MobiDB-lite"/>
    </source>
</evidence>
<name>A0A6A2X830_HIBSY</name>
<evidence type="ECO:0000256" key="2">
    <source>
        <dbReference type="ARBA" id="ARBA00004555"/>
    </source>
</evidence>
<dbReference type="GO" id="GO:0005794">
    <property type="term" value="C:Golgi apparatus"/>
    <property type="evidence" value="ECO:0007669"/>
    <property type="project" value="UniProtKB-SubCell"/>
</dbReference>
<dbReference type="InterPro" id="IPR013809">
    <property type="entry name" value="ENTH"/>
</dbReference>
<evidence type="ECO:0000256" key="7">
    <source>
        <dbReference type="ARBA" id="ARBA00023176"/>
    </source>
</evidence>
<feature type="compositionally biased region" description="Basic and acidic residues" evidence="9">
    <location>
        <begin position="200"/>
        <end position="210"/>
    </location>
</feature>
<keyword evidence="6" id="KW-0472">Membrane</keyword>
<keyword evidence="8" id="KW-0968">Cytoplasmic vesicle</keyword>
<evidence type="ECO:0000256" key="5">
    <source>
        <dbReference type="ARBA" id="ARBA00023034"/>
    </source>
</evidence>
<evidence type="ECO:0000256" key="3">
    <source>
        <dbReference type="ARBA" id="ARBA00004600"/>
    </source>
</evidence>
<dbReference type="InterPro" id="IPR008942">
    <property type="entry name" value="ENTH_VHS"/>
</dbReference>
<dbReference type="InterPro" id="IPR011417">
    <property type="entry name" value="ANTH_dom"/>
</dbReference>
<evidence type="ECO:0000256" key="4">
    <source>
        <dbReference type="ARBA" id="ARBA00022583"/>
    </source>
</evidence>
<evidence type="ECO:0000259" key="10">
    <source>
        <dbReference type="PROSITE" id="PS50942"/>
    </source>
</evidence>
<sequence>MPSTIQKVIGAVKDQTSIGLAKVASNMAPDLEVAIVKGASDDDDDPVGEKFIHEILNLTSYSSGYVHACISAVWKRLGKTRNWIVALKALVLVHRLFNEGDPLFQEEILYATRIGTRKAAVVAVLGEVATGVVMIDTVDEIISITATEAYDYRYRGRDDFRSPPPRPFEFDYGDSRGDNGYGNYGMPRRTRSYDDMSETAGRDGREEKKTMTPLREMTTERIFGKMSHLQRSSEYPEVQRNTGKLMETLEEFVRERAKRPKSPERKELPPPPKEEEPAPDMNETKALPAPESYTPPPPPPPEPEPIKPPELQEDLVNLKDDDVTTDDQGNKLALALFNGPANNGNGSWEAFPSNGPEVTSAWQNPGTEPGKEDWELASVETASNLSRQKTALGGGLDPLLMNGMYDQGMGGKTTTQVLALSAPDGTGQNVNQDPFAASLSVPPPYVQMADMEKKHLLVQEQQVWQQYSKDGMQGQANLAKISNPGYYGTGPVPVMPYGMGPPAGYY</sequence>
<keyword evidence="4" id="KW-0254">Endocytosis</keyword>
<feature type="compositionally biased region" description="Basic and acidic residues" evidence="9">
    <location>
        <begin position="254"/>
        <end position="276"/>
    </location>
</feature>
<reference evidence="11" key="1">
    <citation type="submission" date="2019-09" db="EMBL/GenBank/DDBJ databases">
        <title>Draft genome information of white flower Hibiscus syriacus.</title>
        <authorList>
            <person name="Kim Y.-M."/>
        </authorList>
    </citation>
    <scope>NUCLEOTIDE SEQUENCE [LARGE SCALE GENOMIC DNA]</scope>
    <source>
        <strain evidence="11">YM2019G1</strain>
    </source>
</reference>
<dbReference type="GO" id="GO:0032050">
    <property type="term" value="F:clathrin heavy chain binding"/>
    <property type="evidence" value="ECO:0007669"/>
    <property type="project" value="TreeGrafter"/>
</dbReference>
<dbReference type="InterPro" id="IPR045192">
    <property type="entry name" value="AP180-like"/>
</dbReference>
<dbReference type="Gene3D" id="1.25.40.90">
    <property type="match status" value="1"/>
</dbReference>
<dbReference type="SUPFAM" id="SSF48464">
    <property type="entry name" value="ENTH/VHS domain"/>
    <property type="match status" value="1"/>
</dbReference>
<dbReference type="Proteomes" id="UP000436088">
    <property type="component" value="Unassembled WGS sequence"/>
</dbReference>
<evidence type="ECO:0000313" key="11">
    <source>
        <dbReference type="EMBL" id="KAE8654559.1"/>
    </source>
</evidence>